<accession>A0A816EWA6</accession>
<keyword evidence="9" id="KW-1185">Reference proteome</keyword>
<sequence>MSTSSIPVVSVQLIYTVQHPCRVVNCDRAIETLGGRQRLVDVFSHSSTSQLTCSFTPSNIYERPLRAERQKTTGLLIRLRRNKRTKVVQSVHVIGVLDTSYAFESLADFQYLPMIRKNYQYESFLNRVALNRQCLDKENLERPCPLMCIPAIFSRFFDPTDYAFRPEPKARPKRTATTITRTKQAVNSNKLTKRNVRSSAAHHIGFDAAAVPKGITLIFPFLFKHSIKRFTNKLYYLGPKSSNDLYTNVDQSIITHLRRLFDQRPIWTRNSLLYHLKITEVILKRIIHHVAYFFCNGPWNRCWVRYNYDPRSDPKSKIYQIVDYRVRAILDPEKNLVKSRTSRAYHRSSFVEILIPGQMSATSTSVSASNMKNYAEEMYMFKRTSLPVARSIHYQLIDIQLDEVQQMVHSNDEQEQECTESDGWCVVDYQNRAREMMSAAHEQLYRQYQRERENNTTGDDDDGSQQLEEDEESNDEDDDDDEDEEDDDQDEESNDEEEGDDDDEEQNDSRDET</sequence>
<feature type="region of interest" description="Disordered" evidence="5">
    <location>
        <begin position="451"/>
        <end position="513"/>
    </location>
</feature>
<keyword evidence="3" id="KW-0804">Transcription</keyword>
<comment type="subcellular location">
    <subcellularLocation>
        <location evidence="1">Nucleus</location>
    </subcellularLocation>
</comment>
<dbReference type="Pfam" id="PF09734">
    <property type="entry name" value="Tau95"/>
    <property type="match status" value="1"/>
</dbReference>
<gene>
    <name evidence="8" type="ORF">XAT740_LOCUS55702</name>
</gene>
<evidence type="ECO:0000313" key="9">
    <source>
        <dbReference type="Proteomes" id="UP000663828"/>
    </source>
</evidence>
<evidence type="ECO:0000259" key="7">
    <source>
        <dbReference type="Pfam" id="PF17682"/>
    </source>
</evidence>
<organism evidence="8 9">
    <name type="scientific">Adineta ricciae</name>
    <name type="common">Rotifer</name>
    <dbReference type="NCBI Taxonomy" id="249248"/>
    <lineage>
        <taxon>Eukaryota</taxon>
        <taxon>Metazoa</taxon>
        <taxon>Spiralia</taxon>
        <taxon>Gnathifera</taxon>
        <taxon>Rotifera</taxon>
        <taxon>Eurotatoria</taxon>
        <taxon>Bdelloidea</taxon>
        <taxon>Adinetida</taxon>
        <taxon>Adinetidae</taxon>
        <taxon>Adineta</taxon>
    </lineage>
</organism>
<proteinExistence type="predicted"/>
<evidence type="ECO:0000256" key="2">
    <source>
        <dbReference type="ARBA" id="ARBA00023125"/>
    </source>
</evidence>
<feature type="domain" description="Transcription factor IIIC subunit Tfc1/Sfc1 triple barrel" evidence="7">
    <location>
        <begin position="16"/>
        <end position="112"/>
    </location>
</feature>
<dbReference type="Gene3D" id="3.30.200.160">
    <property type="entry name" value="TFIIIC, subcomplex tauA, subunit Sfc1, barrel domain"/>
    <property type="match status" value="1"/>
</dbReference>
<dbReference type="InterPro" id="IPR042536">
    <property type="entry name" value="TFIIIC_tauA_Sfc1"/>
</dbReference>
<name>A0A816EWA6_ADIRI</name>
<evidence type="ECO:0000256" key="3">
    <source>
        <dbReference type="ARBA" id="ARBA00023163"/>
    </source>
</evidence>
<dbReference type="Proteomes" id="UP000663828">
    <property type="component" value="Unassembled WGS sequence"/>
</dbReference>
<dbReference type="GO" id="GO:0006384">
    <property type="term" value="P:transcription initiation at RNA polymerase III promoter"/>
    <property type="evidence" value="ECO:0007669"/>
    <property type="project" value="InterPro"/>
</dbReference>
<evidence type="ECO:0000256" key="1">
    <source>
        <dbReference type="ARBA" id="ARBA00004123"/>
    </source>
</evidence>
<dbReference type="AlphaFoldDB" id="A0A816EWA6"/>
<evidence type="ECO:0000259" key="6">
    <source>
        <dbReference type="Pfam" id="PF09734"/>
    </source>
</evidence>
<dbReference type="Pfam" id="PF17682">
    <property type="entry name" value="Tau95_N"/>
    <property type="match status" value="1"/>
</dbReference>
<evidence type="ECO:0000313" key="8">
    <source>
        <dbReference type="EMBL" id="CAF1654812.1"/>
    </source>
</evidence>
<reference evidence="8" key="1">
    <citation type="submission" date="2021-02" db="EMBL/GenBank/DDBJ databases">
        <authorList>
            <person name="Nowell W R."/>
        </authorList>
    </citation>
    <scope>NUCLEOTIDE SEQUENCE</scope>
</reference>
<dbReference type="GO" id="GO:0005634">
    <property type="term" value="C:nucleus"/>
    <property type="evidence" value="ECO:0007669"/>
    <property type="project" value="UniProtKB-SubCell"/>
</dbReference>
<dbReference type="InterPro" id="IPR019136">
    <property type="entry name" value="TF_IIIC_su-5_HTH"/>
</dbReference>
<dbReference type="InterPro" id="IPR016024">
    <property type="entry name" value="ARM-type_fold"/>
</dbReference>
<dbReference type="InterPro" id="IPR041499">
    <property type="entry name" value="Tfc1/Sfc1_N"/>
</dbReference>
<feature type="domain" description="Transcription factor IIIC subunit 5 HTH" evidence="6">
    <location>
        <begin position="148"/>
        <end position="325"/>
    </location>
</feature>
<dbReference type="GO" id="GO:0001003">
    <property type="term" value="F:RNA polymerase III type 2 promoter sequence-specific DNA binding"/>
    <property type="evidence" value="ECO:0007669"/>
    <property type="project" value="TreeGrafter"/>
</dbReference>
<dbReference type="PANTHER" id="PTHR13230:SF5">
    <property type="entry name" value="GENERAL TRANSCRIPTION FACTOR 3C POLYPEPTIDE 5"/>
    <property type="match status" value="1"/>
</dbReference>
<keyword evidence="2" id="KW-0238">DNA-binding</keyword>
<keyword evidence="4" id="KW-0539">Nucleus</keyword>
<dbReference type="InterPro" id="IPR040454">
    <property type="entry name" value="TF_IIIC_Tfc1/Sfc1"/>
</dbReference>
<dbReference type="GO" id="GO:0000127">
    <property type="term" value="C:transcription factor TFIIIC complex"/>
    <property type="evidence" value="ECO:0007669"/>
    <property type="project" value="InterPro"/>
</dbReference>
<dbReference type="SUPFAM" id="SSF48371">
    <property type="entry name" value="ARM repeat"/>
    <property type="match status" value="1"/>
</dbReference>
<evidence type="ECO:0000256" key="4">
    <source>
        <dbReference type="ARBA" id="ARBA00023242"/>
    </source>
</evidence>
<comment type="caution">
    <text evidence="8">The sequence shown here is derived from an EMBL/GenBank/DDBJ whole genome shotgun (WGS) entry which is preliminary data.</text>
</comment>
<dbReference type="GO" id="GO:0001002">
    <property type="term" value="F:RNA polymerase III type 1 promoter sequence-specific DNA binding"/>
    <property type="evidence" value="ECO:0007669"/>
    <property type="project" value="TreeGrafter"/>
</dbReference>
<feature type="compositionally biased region" description="Acidic residues" evidence="5">
    <location>
        <begin position="458"/>
        <end position="506"/>
    </location>
</feature>
<dbReference type="EMBL" id="CAJNOR010010558">
    <property type="protein sequence ID" value="CAF1654812.1"/>
    <property type="molecule type" value="Genomic_DNA"/>
</dbReference>
<protein>
    <submittedName>
        <fullName evidence="8">Uncharacterized protein</fullName>
    </submittedName>
</protein>
<dbReference type="PANTHER" id="PTHR13230">
    <property type="entry name" value="GENERAL TRANSCRIPTION FACTOR IIIC, POLYPEPTIDE 5"/>
    <property type="match status" value="1"/>
</dbReference>
<evidence type="ECO:0000256" key="5">
    <source>
        <dbReference type="SAM" id="MobiDB-lite"/>
    </source>
</evidence>